<reference evidence="1" key="2">
    <citation type="submission" date="2020-07" db="EMBL/GenBank/DDBJ databases">
        <authorList>
            <person name="Vera ALvarez R."/>
            <person name="Arias-Moreno D.M."/>
            <person name="Jimenez-Jacinto V."/>
            <person name="Jimenez-Bremont J.F."/>
            <person name="Swaminathan K."/>
            <person name="Moose S.P."/>
            <person name="Guerrero-Gonzalez M.L."/>
            <person name="Marino-Ramirez L."/>
            <person name="Landsman D."/>
            <person name="Rodriguez-Kessler M."/>
            <person name="Delgado-Sanchez P."/>
        </authorList>
    </citation>
    <scope>NUCLEOTIDE SEQUENCE</scope>
    <source>
        <tissue evidence="1">Cladode</tissue>
    </source>
</reference>
<dbReference type="EMBL" id="GISG01032754">
    <property type="protein sequence ID" value="MBA4621040.1"/>
    <property type="molecule type" value="Transcribed_RNA"/>
</dbReference>
<dbReference type="AlphaFoldDB" id="A0A7C9CLQ3"/>
<reference evidence="1" key="1">
    <citation type="journal article" date="2013" name="J. Plant Res.">
        <title>Effect of fungi and light on seed germination of three Opuntia species from semiarid lands of central Mexico.</title>
        <authorList>
            <person name="Delgado-Sanchez P."/>
            <person name="Jimenez-Bremont J.F."/>
            <person name="Guerrero-Gonzalez Mde L."/>
            <person name="Flores J."/>
        </authorList>
    </citation>
    <scope>NUCLEOTIDE SEQUENCE</scope>
    <source>
        <tissue evidence="1">Cladode</tissue>
    </source>
</reference>
<name>A0A7C9CLQ3_OPUST</name>
<accession>A0A7C9CLQ3</accession>
<organism evidence="1">
    <name type="scientific">Opuntia streptacantha</name>
    <name type="common">Prickly pear cactus</name>
    <name type="synonym">Opuntia cardona</name>
    <dbReference type="NCBI Taxonomy" id="393608"/>
    <lineage>
        <taxon>Eukaryota</taxon>
        <taxon>Viridiplantae</taxon>
        <taxon>Streptophyta</taxon>
        <taxon>Embryophyta</taxon>
        <taxon>Tracheophyta</taxon>
        <taxon>Spermatophyta</taxon>
        <taxon>Magnoliopsida</taxon>
        <taxon>eudicotyledons</taxon>
        <taxon>Gunneridae</taxon>
        <taxon>Pentapetalae</taxon>
        <taxon>Caryophyllales</taxon>
        <taxon>Cactineae</taxon>
        <taxon>Cactaceae</taxon>
        <taxon>Opuntioideae</taxon>
        <taxon>Opuntia</taxon>
    </lineage>
</organism>
<evidence type="ECO:0000313" key="1">
    <source>
        <dbReference type="EMBL" id="MBA4621040.1"/>
    </source>
</evidence>
<proteinExistence type="predicted"/>
<protein>
    <submittedName>
        <fullName evidence="1">Uncharacterized protein</fullName>
    </submittedName>
</protein>
<sequence length="132" mass="15041">MVAGRSPQQDPHFLTVHGMKEISHKWLGSSSCTSQLASLTKLGVFQHPILSQHLATRVQPYLLPLAQLQYLQQSIGLKRVWNSVEMKILRMKLNELRRKIQSNSHCRCTTLLSALSELPAYSSSKSFRILWV</sequence>